<evidence type="ECO:0000313" key="3">
    <source>
        <dbReference type="Proteomes" id="UP000307602"/>
    </source>
</evidence>
<keyword evidence="2" id="KW-0675">Receptor</keyword>
<dbReference type="Proteomes" id="UP000307602">
    <property type="component" value="Unassembled WGS sequence"/>
</dbReference>
<dbReference type="OrthoDB" id="603275at2"/>
<feature type="signal peptide" evidence="1">
    <location>
        <begin position="1"/>
        <end position="19"/>
    </location>
</feature>
<name>A0A4S1DZ15_9FLAO</name>
<comment type="caution">
    <text evidence="2">The sequence shown here is derived from an EMBL/GenBank/DDBJ whole genome shotgun (WGS) entry which is preliminary data.</text>
</comment>
<protein>
    <submittedName>
        <fullName evidence="2">TonB-dependent receptor</fullName>
    </submittedName>
</protein>
<evidence type="ECO:0000313" key="2">
    <source>
        <dbReference type="EMBL" id="TGV02802.1"/>
    </source>
</evidence>
<dbReference type="SUPFAM" id="SSF56935">
    <property type="entry name" value="Porins"/>
    <property type="match status" value="1"/>
</dbReference>
<reference evidence="2 3" key="1">
    <citation type="submission" date="2019-04" db="EMBL/GenBank/DDBJ databases">
        <authorList>
            <person name="Liu A."/>
        </authorList>
    </citation>
    <scope>NUCLEOTIDE SEQUENCE [LARGE SCALE GENOMIC DNA]</scope>
    <source>
        <strain evidence="2 3">RZ03</strain>
    </source>
</reference>
<evidence type="ECO:0000256" key="1">
    <source>
        <dbReference type="SAM" id="SignalP"/>
    </source>
</evidence>
<sequence length="905" mass="102669">MKFKITTLLFLLVTSSLLAQIKLEGIVKDSIGNPLELANVVAINQETKALDSYGITNDKGRYKLSLKKNTVYKIQVTYIGTKTGEELLEIKEDPITKNFILRYDNVLDEIELVYEMPVTIKGDTIVYNADSFNRGTERKLEDVLENLPGVEINDDGDVEVEGKVVSKVMVEGKDFFDGDSKLATKNIPSNAVDKVEVLKNYAEIGQLSGVTNNQDNIAINIKLKEGKKNFWFGNITAGGGASNENELYLFQPRLFYYSPEYSINVITDLNNVGEIAFTRRDYFNFSGGFRRPSRQSGTNINLGGNNLGFLTVQNNRAKDINTKFGAANFSWSPNKALDLSGFAIFSNSKTELQEDRDVKYTNPDIGIPDENTESNTIQRSDLGMLKLSAKYKPNTNNQLDYDILGRVSKESQDQGFFSSVIGDVDQLEKSSPYSINQNLNYYYTLNDTNIFALEVQHLLQDEDPFYNAILEDKANYDDTANNLGLDGAQLDYNVAQDKRIKSNQTDAKLDYWNILNNKSDINFTLGTILSSQQFNSNIFQFLDNDSQFNPTPTINNGIDTNDIKYNFSDLYLGVHYRLKSGIFTFTPGFSAHAYSAKNTQFDNRITDNFFRLLPDFNMRMQLKKSEQIILNYRMQTQFTDVSRFASGLVLNNYNALFSGNPELENALSHNVNVSYFSFNMFNYTNVTANINYNKSIDNIRNTSIFEPGSVIRVSSPFNSTFADESLSANGRFERAFGKIKANLRGSFSYSKFNQFVQNVKSVNESFSQTYRAGVRTNFRNAPNVDLRYRYRIQDNNQGANNNTKFFTKTPSVQVDALILKSFTFRADYSYNNFSNASGTINSYEFLNASLSYRKNKDAKLEYEIKATNLFDTKSQNNSSTNSISVSATEYYIQPLFLSFRLRYEL</sequence>
<dbReference type="Pfam" id="PF13620">
    <property type="entry name" value="CarboxypepD_reg"/>
    <property type="match status" value="1"/>
</dbReference>
<gene>
    <name evidence="2" type="ORF">EM932_08765</name>
</gene>
<proteinExistence type="predicted"/>
<dbReference type="Gene3D" id="2.60.40.1120">
    <property type="entry name" value="Carboxypeptidase-like, regulatory domain"/>
    <property type="match status" value="1"/>
</dbReference>
<dbReference type="AlphaFoldDB" id="A0A4S1DZ15"/>
<keyword evidence="1" id="KW-0732">Signal</keyword>
<organism evidence="2 3">
    <name type="scientific">Flavivirga rizhaonensis</name>
    <dbReference type="NCBI Taxonomy" id="2559571"/>
    <lineage>
        <taxon>Bacteria</taxon>
        <taxon>Pseudomonadati</taxon>
        <taxon>Bacteroidota</taxon>
        <taxon>Flavobacteriia</taxon>
        <taxon>Flavobacteriales</taxon>
        <taxon>Flavobacteriaceae</taxon>
        <taxon>Flavivirga</taxon>
    </lineage>
</organism>
<dbReference type="EMBL" id="SRSO01000010">
    <property type="protein sequence ID" value="TGV02802.1"/>
    <property type="molecule type" value="Genomic_DNA"/>
</dbReference>
<dbReference type="SUPFAM" id="SSF49464">
    <property type="entry name" value="Carboxypeptidase regulatory domain-like"/>
    <property type="match status" value="1"/>
</dbReference>
<dbReference type="InterPro" id="IPR008969">
    <property type="entry name" value="CarboxyPept-like_regulatory"/>
</dbReference>
<dbReference type="RefSeq" id="WP_135876812.1">
    <property type="nucleotide sequence ID" value="NZ_SRSO01000010.1"/>
</dbReference>
<keyword evidence="3" id="KW-1185">Reference proteome</keyword>
<accession>A0A4S1DZ15</accession>
<feature type="chain" id="PRO_5020812671" evidence="1">
    <location>
        <begin position="20"/>
        <end position="905"/>
    </location>
</feature>